<feature type="compositionally biased region" description="Polar residues" evidence="6">
    <location>
        <begin position="383"/>
        <end position="405"/>
    </location>
</feature>
<dbReference type="InterPro" id="IPR036864">
    <property type="entry name" value="Zn2-C6_fun-type_DNA-bd_sf"/>
</dbReference>
<comment type="caution">
    <text evidence="8">The sequence shown here is derived from an EMBL/GenBank/DDBJ whole genome shotgun (WGS) entry which is preliminary data.</text>
</comment>
<feature type="compositionally biased region" description="Polar residues" evidence="6">
    <location>
        <begin position="412"/>
        <end position="421"/>
    </location>
</feature>
<evidence type="ECO:0000256" key="6">
    <source>
        <dbReference type="SAM" id="MobiDB-lite"/>
    </source>
</evidence>
<feature type="domain" description="Zn(2)-C6 fungal-type" evidence="7">
    <location>
        <begin position="352"/>
        <end position="384"/>
    </location>
</feature>
<dbReference type="SMART" id="SM00906">
    <property type="entry name" value="Fungal_trans"/>
    <property type="match status" value="1"/>
</dbReference>
<feature type="region of interest" description="Disordered" evidence="6">
    <location>
        <begin position="58"/>
        <end position="97"/>
    </location>
</feature>
<evidence type="ECO:0000256" key="5">
    <source>
        <dbReference type="ARBA" id="ARBA00023242"/>
    </source>
</evidence>
<feature type="compositionally biased region" description="Polar residues" evidence="6">
    <location>
        <begin position="62"/>
        <end position="72"/>
    </location>
</feature>
<evidence type="ECO:0000256" key="3">
    <source>
        <dbReference type="ARBA" id="ARBA00023015"/>
    </source>
</evidence>
<dbReference type="PROSITE" id="PS50048">
    <property type="entry name" value="ZN2_CY6_FUNGAL_2"/>
    <property type="match status" value="1"/>
</dbReference>
<evidence type="ECO:0000256" key="4">
    <source>
        <dbReference type="ARBA" id="ARBA00023163"/>
    </source>
</evidence>
<feature type="region of interest" description="Disordered" evidence="6">
    <location>
        <begin position="119"/>
        <end position="235"/>
    </location>
</feature>
<dbReference type="AlphaFoldDB" id="A0A9P4UL40"/>
<evidence type="ECO:0000259" key="7">
    <source>
        <dbReference type="PROSITE" id="PS50048"/>
    </source>
</evidence>
<keyword evidence="3" id="KW-0805">Transcription regulation</keyword>
<comment type="subcellular location">
    <subcellularLocation>
        <location evidence="1">Nucleus</location>
    </subcellularLocation>
</comment>
<dbReference type="OrthoDB" id="5426798at2759"/>
<accession>A0A9P4UL40</accession>
<dbReference type="GO" id="GO:0003677">
    <property type="term" value="F:DNA binding"/>
    <property type="evidence" value="ECO:0007669"/>
    <property type="project" value="InterPro"/>
</dbReference>
<keyword evidence="2" id="KW-0479">Metal-binding</keyword>
<dbReference type="CDD" id="cd00067">
    <property type="entry name" value="GAL4"/>
    <property type="match status" value="1"/>
</dbReference>
<dbReference type="PROSITE" id="PS00463">
    <property type="entry name" value="ZN2_CY6_FUNGAL_1"/>
    <property type="match status" value="1"/>
</dbReference>
<dbReference type="PANTHER" id="PTHR47338">
    <property type="entry name" value="ZN(II)2CYS6 TRANSCRIPTION FACTOR (EUROFUNG)-RELATED"/>
    <property type="match status" value="1"/>
</dbReference>
<feature type="compositionally biased region" description="Basic and acidic residues" evidence="6">
    <location>
        <begin position="425"/>
        <end position="439"/>
    </location>
</feature>
<gene>
    <name evidence="8" type="ORF">K431DRAFT_278761</name>
</gene>
<evidence type="ECO:0000256" key="2">
    <source>
        <dbReference type="ARBA" id="ARBA00022723"/>
    </source>
</evidence>
<dbReference type="EMBL" id="MU003870">
    <property type="protein sequence ID" value="KAF2716550.1"/>
    <property type="molecule type" value="Genomic_DNA"/>
</dbReference>
<evidence type="ECO:0000313" key="9">
    <source>
        <dbReference type="Proteomes" id="UP000799441"/>
    </source>
</evidence>
<keyword evidence="5" id="KW-0539">Nucleus</keyword>
<dbReference type="CDD" id="cd12148">
    <property type="entry name" value="fungal_TF_MHR"/>
    <property type="match status" value="1"/>
</dbReference>
<protein>
    <recommendedName>
        <fullName evidence="7">Zn(2)-C6 fungal-type domain-containing protein</fullName>
    </recommendedName>
</protein>
<evidence type="ECO:0000256" key="1">
    <source>
        <dbReference type="ARBA" id="ARBA00004123"/>
    </source>
</evidence>
<dbReference type="GO" id="GO:0005634">
    <property type="term" value="C:nucleus"/>
    <property type="evidence" value="ECO:0007669"/>
    <property type="project" value="UniProtKB-SubCell"/>
</dbReference>
<dbReference type="SUPFAM" id="SSF57701">
    <property type="entry name" value="Zn2/Cys6 DNA-binding domain"/>
    <property type="match status" value="1"/>
</dbReference>
<evidence type="ECO:0000313" key="8">
    <source>
        <dbReference type="EMBL" id="KAF2716550.1"/>
    </source>
</evidence>
<dbReference type="SMART" id="SM00066">
    <property type="entry name" value="GAL4"/>
    <property type="match status" value="1"/>
</dbReference>
<dbReference type="GO" id="GO:0008270">
    <property type="term" value="F:zinc ion binding"/>
    <property type="evidence" value="ECO:0007669"/>
    <property type="project" value="InterPro"/>
</dbReference>
<feature type="compositionally biased region" description="Polar residues" evidence="6">
    <location>
        <begin position="154"/>
        <end position="170"/>
    </location>
</feature>
<dbReference type="Pfam" id="PF04082">
    <property type="entry name" value="Fungal_trans"/>
    <property type="match status" value="1"/>
</dbReference>
<dbReference type="Proteomes" id="UP000799441">
    <property type="component" value="Unassembled WGS sequence"/>
</dbReference>
<dbReference type="InterPro" id="IPR050815">
    <property type="entry name" value="TF_fung"/>
</dbReference>
<sequence>MVAVLFSLRPSNHSPASASLQHTSLAHSVHPVSSRSTPARRCVSCSCGAQMTTITYTRTTMFPHQSPRSDTAGTHGAHDRRPYPIHHGAVPSERERPRIELPRPSEPQLSQQLHTPLSESSLQMRQDRGQPLSALPSTDMPRGPSLPGLRDILSPQSQESASSTYFSGSQPFHHHQRNDSRQSITHLHPPLVLQPPPFPQQYQSQDAPGPDLRQQQQQPHIPAASPFSPQYDPQRDVQDHRYVRHRQDSSISYSGQPQAVTSPYTPLAREEPQQYNFSPALVHDRQSGAALPPVPAPEAQGKYLGVREVPGEGQFHIYESGVRIPTYVDGEQVNPAWGLTKANKPRKRLAAACLDCRDKKIKCEPGPGNSACLQCEKAKRPCRSTSRTHNPPSNAETSSNWSVSAGSPPRSHGNSDPTPSGSKPIELDQSNRRRQREADSSSGSNVKKHRSASPVIRSQTVSNAVHSPSLSIQSAHQSAASIEYGGLWEEDPYVKDPVVTMELLDLYFACVNDAMYPLLPRRPFLDWVITARDKCPHERMTLYATIAAGSLFTPSHQAFASLAVDAVTKAVNSKEGKFSLPLAQSRFLLALYHFIRGNEGAAWDYCGAAIRVANAIRLNSEDGCLHGLKRDDKLHYEFHMSPEQVAESRRRTFWSLFLMDRLIGFCCGTQSTINPKDVFLRLPVSDEVYQGGLPSDAPLFNNGITDMSRTVLTATSHVAPVGWLVLGAAIYGDVLTFLSRSVNRAPDDYSRAYESFYHEAEMKISGWLSRLPDNLQYNQQNLERSMREGYAGAFIGIHTFHHFTVMKLNRWARHSLIPESIARNIRTAHQHARQFLEMMADVQSVNHSSVTSLEERQAKELTYINATTGYATFAAIDIVAAGGSDEGLRSIIDLIETGLGVLRTLSSLWMVAQSQHADGQMRLLQIRNIVARPVHSSSGCWLGRRWGMEKPLETEFGLEDDCIYGVADHIYFKAFSEGTRANRHSSGSVRIA</sequence>
<keyword evidence="4" id="KW-0804">Transcription</keyword>
<keyword evidence="9" id="KW-1185">Reference proteome</keyword>
<dbReference type="PANTHER" id="PTHR47338:SF11">
    <property type="entry name" value="ZN(II)2CYS6 TRANSCRIPTION FACTOR (EUROFUNG)"/>
    <property type="match status" value="1"/>
</dbReference>
<name>A0A9P4UL40_9PEZI</name>
<dbReference type="Gene3D" id="4.10.240.10">
    <property type="entry name" value="Zn(2)-C6 fungal-type DNA-binding domain"/>
    <property type="match status" value="1"/>
</dbReference>
<reference evidence="8" key="1">
    <citation type="journal article" date="2020" name="Stud. Mycol.">
        <title>101 Dothideomycetes genomes: a test case for predicting lifestyles and emergence of pathogens.</title>
        <authorList>
            <person name="Haridas S."/>
            <person name="Albert R."/>
            <person name="Binder M."/>
            <person name="Bloem J."/>
            <person name="Labutti K."/>
            <person name="Salamov A."/>
            <person name="Andreopoulos B."/>
            <person name="Baker S."/>
            <person name="Barry K."/>
            <person name="Bills G."/>
            <person name="Bluhm B."/>
            <person name="Cannon C."/>
            <person name="Castanera R."/>
            <person name="Culley D."/>
            <person name="Daum C."/>
            <person name="Ezra D."/>
            <person name="Gonzalez J."/>
            <person name="Henrissat B."/>
            <person name="Kuo A."/>
            <person name="Liang C."/>
            <person name="Lipzen A."/>
            <person name="Lutzoni F."/>
            <person name="Magnuson J."/>
            <person name="Mondo S."/>
            <person name="Nolan M."/>
            <person name="Ohm R."/>
            <person name="Pangilinan J."/>
            <person name="Park H.-J."/>
            <person name="Ramirez L."/>
            <person name="Alfaro M."/>
            <person name="Sun H."/>
            <person name="Tritt A."/>
            <person name="Yoshinaga Y."/>
            <person name="Zwiers L.-H."/>
            <person name="Turgeon B."/>
            <person name="Goodwin S."/>
            <person name="Spatafora J."/>
            <person name="Crous P."/>
            <person name="Grigoriev I."/>
        </authorList>
    </citation>
    <scope>NUCLEOTIDE SEQUENCE</scope>
    <source>
        <strain evidence="8">CBS 116435</strain>
    </source>
</reference>
<dbReference type="GO" id="GO:0006351">
    <property type="term" value="P:DNA-templated transcription"/>
    <property type="evidence" value="ECO:0007669"/>
    <property type="project" value="InterPro"/>
</dbReference>
<dbReference type="InterPro" id="IPR007219">
    <property type="entry name" value="XnlR_reg_dom"/>
</dbReference>
<feature type="region of interest" description="Disordered" evidence="6">
    <location>
        <begin position="381"/>
        <end position="462"/>
    </location>
</feature>
<proteinExistence type="predicted"/>
<dbReference type="GO" id="GO:0000981">
    <property type="term" value="F:DNA-binding transcription factor activity, RNA polymerase II-specific"/>
    <property type="evidence" value="ECO:0007669"/>
    <property type="project" value="InterPro"/>
</dbReference>
<dbReference type="InterPro" id="IPR001138">
    <property type="entry name" value="Zn2Cys6_DnaBD"/>
</dbReference>
<organism evidence="8 9">
    <name type="scientific">Polychaeton citri CBS 116435</name>
    <dbReference type="NCBI Taxonomy" id="1314669"/>
    <lineage>
        <taxon>Eukaryota</taxon>
        <taxon>Fungi</taxon>
        <taxon>Dikarya</taxon>
        <taxon>Ascomycota</taxon>
        <taxon>Pezizomycotina</taxon>
        <taxon>Dothideomycetes</taxon>
        <taxon>Dothideomycetidae</taxon>
        <taxon>Capnodiales</taxon>
        <taxon>Capnodiaceae</taxon>
        <taxon>Polychaeton</taxon>
    </lineage>
</organism>